<dbReference type="PROSITE" id="PS50110">
    <property type="entry name" value="RESPONSE_REGULATORY"/>
    <property type="match status" value="1"/>
</dbReference>
<dbReference type="SMART" id="SM00850">
    <property type="entry name" value="LytTR"/>
    <property type="match status" value="1"/>
</dbReference>
<dbReference type="GO" id="GO:0032993">
    <property type="term" value="C:protein-DNA complex"/>
    <property type="evidence" value="ECO:0007669"/>
    <property type="project" value="TreeGrafter"/>
</dbReference>
<dbReference type="SUPFAM" id="SSF52172">
    <property type="entry name" value="CheY-like"/>
    <property type="match status" value="1"/>
</dbReference>
<organism evidence="4 5">
    <name type="scientific">Pedobacter paludis</name>
    <dbReference type="NCBI Taxonomy" id="2203212"/>
    <lineage>
        <taxon>Bacteria</taxon>
        <taxon>Pseudomonadati</taxon>
        <taxon>Bacteroidota</taxon>
        <taxon>Sphingobacteriia</taxon>
        <taxon>Sphingobacteriales</taxon>
        <taxon>Sphingobacteriaceae</taxon>
        <taxon>Pedobacter</taxon>
    </lineage>
</organism>
<dbReference type="Gene3D" id="2.40.50.1020">
    <property type="entry name" value="LytTr DNA-binding domain"/>
    <property type="match status" value="1"/>
</dbReference>
<dbReference type="SMART" id="SM00448">
    <property type="entry name" value="REC"/>
    <property type="match status" value="1"/>
</dbReference>
<accession>A0A317F6Y2</accession>
<sequence>MSISCIAIDDDPHALESLKAYMTKLPDLKLVQSFTEPLKALAEISVSNPVDIIFMDVEMPAISGIELAGLLRKKTKHLIFTTAHARYAIDAFKVDADAYLLKPYSILHFAKTINNLYPTGKKTHLPFSIFEDHFFYIPLQNADGDLVRIDLNELVAVEELKEEIHFRTVKSSYLSSKINFIKMIKMLKKHPAFIQISQSAIVSKQHIKSVLGDQVVLSGGVSYGLTSPYKEVFTTFIKHNLLKSKTKAIKKED</sequence>
<gene>
    <name evidence="4" type="ORF">DF947_03500</name>
</gene>
<comment type="caution">
    <text evidence="4">The sequence shown here is derived from an EMBL/GenBank/DDBJ whole genome shotgun (WGS) entry which is preliminary data.</text>
</comment>
<keyword evidence="1" id="KW-0238">DNA-binding</keyword>
<evidence type="ECO:0000313" key="5">
    <source>
        <dbReference type="Proteomes" id="UP000245391"/>
    </source>
</evidence>
<keyword evidence="2" id="KW-0597">Phosphoprotein</keyword>
<reference evidence="5" key="1">
    <citation type="submission" date="2018-05" db="EMBL/GenBank/DDBJ databases">
        <title>Pedobacter paludis sp. nov., isolated from wetland soil.</title>
        <authorList>
            <person name="Zhang Y."/>
        </authorList>
    </citation>
    <scope>NUCLEOTIDE SEQUENCE [LARGE SCALE GENOMIC DNA]</scope>
    <source>
        <strain evidence="5">R-8</strain>
    </source>
</reference>
<protein>
    <recommendedName>
        <fullName evidence="3">Response regulatory domain-containing protein</fullName>
    </recommendedName>
</protein>
<keyword evidence="5" id="KW-1185">Reference proteome</keyword>
<dbReference type="EMBL" id="QGNY01000001">
    <property type="protein sequence ID" value="PWS33689.1"/>
    <property type="molecule type" value="Genomic_DNA"/>
</dbReference>
<dbReference type="Gene3D" id="3.40.50.2300">
    <property type="match status" value="1"/>
</dbReference>
<evidence type="ECO:0000313" key="4">
    <source>
        <dbReference type="EMBL" id="PWS33689.1"/>
    </source>
</evidence>
<dbReference type="PANTHER" id="PTHR48111">
    <property type="entry name" value="REGULATOR OF RPOS"/>
    <property type="match status" value="1"/>
</dbReference>
<dbReference type="OrthoDB" id="9787344at2"/>
<feature type="domain" description="Response regulatory" evidence="3">
    <location>
        <begin position="4"/>
        <end position="117"/>
    </location>
</feature>
<dbReference type="Proteomes" id="UP000245391">
    <property type="component" value="Unassembled WGS sequence"/>
</dbReference>
<dbReference type="PANTHER" id="PTHR48111:SF17">
    <property type="entry name" value="TRANSCRIPTIONAL REGULATORY PROTEIN YPDB"/>
    <property type="match status" value="1"/>
</dbReference>
<feature type="modified residue" description="4-aspartylphosphate" evidence="2">
    <location>
        <position position="56"/>
    </location>
</feature>
<dbReference type="AlphaFoldDB" id="A0A317F6Y2"/>
<dbReference type="GO" id="GO:0000156">
    <property type="term" value="F:phosphorelay response regulator activity"/>
    <property type="evidence" value="ECO:0007669"/>
    <property type="project" value="TreeGrafter"/>
</dbReference>
<dbReference type="InterPro" id="IPR007492">
    <property type="entry name" value="LytTR_DNA-bd_dom"/>
</dbReference>
<proteinExistence type="predicted"/>
<dbReference type="Pfam" id="PF00072">
    <property type="entry name" value="Response_reg"/>
    <property type="match status" value="1"/>
</dbReference>
<evidence type="ECO:0000259" key="3">
    <source>
        <dbReference type="PROSITE" id="PS50110"/>
    </source>
</evidence>
<dbReference type="GO" id="GO:0005829">
    <property type="term" value="C:cytosol"/>
    <property type="evidence" value="ECO:0007669"/>
    <property type="project" value="TreeGrafter"/>
</dbReference>
<evidence type="ECO:0000256" key="2">
    <source>
        <dbReference type="PROSITE-ProRule" id="PRU00169"/>
    </source>
</evidence>
<dbReference type="GO" id="GO:0000976">
    <property type="term" value="F:transcription cis-regulatory region binding"/>
    <property type="evidence" value="ECO:0007669"/>
    <property type="project" value="TreeGrafter"/>
</dbReference>
<dbReference type="InterPro" id="IPR011006">
    <property type="entry name" value="CheY-like_superfamily"/>
</dbReference>
<dbReference type="InterPro" id="IPR039420">
    <property type="entry name" value="WalR-like"/>
</dbReference>
<dbReference type="GO" id="GO:0006355">
    <property type="term" value="P:regulation of DNA-templated transcription"/>
    <property type="evidence" value="ECO:0007669"/>
    <property type="project" value="TreeGrafter"/>
</dbReference>
<dbReference type="InterPro" id="IPR001789">
    <property type="entry name" value="Sig_transdc_resp-reg_receiver"/>
</dbReference>
<name>A0A317F6Y2_9SPHI</name>
<evidence type="ECO:0000256" key="1">
    <source>
        <dbReference type="ARBA" id="ARBA00023125"/>
    </source>
</evidence>
<dbReference type="RefSeq" id="WP_109928271.1">
    <property type="nucleotide sequence ID" value="NZ_QGNY01000001.1"/>
</dbReference>